<sequence length="248" mass="28740">MSFVGSVLLRGQVGRLAACGCRSYVGVTGIAPAQPSFSHQPLDGRRNYATDFKLTAFQKQKLVNCFEFYDVNKDGVIRFEDDFQAALNRYIDLNGWTEESPAYMGYRVRWTAFWQDLYFGKLSRMDPKLRKDNNEITREEFLAMWERALKDSAELAKTPGWVQQLIPDLYKAIDVDGDGSLKLKDYENLFKAFGRLDNVEQIFDRLDANKDGQISRTEWILHFQDYLFSEDRDRRGNLIWGSLGHGSW</sequence>
<gene>
    <name evidence="3" type="primary">Hypp3821</name>
    <name evidence="3" type="ORF">BLAG_LOCUS21118</name>
</gene>
<proteinExistence type="predicted"/>
<protein>
    <submittedName>
        <fullName evidence="3">Hypp3821 protein</fullName>
    </submittedName>
</protein>
<dbReference type="PROSITE" id="PS50222">
    <property type="entry name" value="EF_HAND_2"/>
    <property type="match status" value="1"/>
</dbReference>
<keyword evidence="4" id="KW-1185">Reference proteome</keyword>
<evidence type="ECO:0000259" key="2">
    <source>
        <dbReference type="PROSITE" id="PS50222"/>
    </source>
</evidence>
<reference evidence="3" key="1">
    <citation type="submission" date="2022-01" db="EMBL/GenBank/DDBJ databases">
        <authorList>
            <person name="Braso-Vives M."/>
        </authorList>
    </citation>
    <scope>NUCLEOTIDE SEQUENCE</scope>
</reference>
<evidence type="ECO:0000313" key="4">
    <source>
        <dbReference type="Proteomes" id="UP000838412"/>
    </source>
</evidence>
<dbReference type="Gene3D" id="1.10.238.10">
    <property type="entry name" value="EF-hand"/>
    <property type="match status" value="1"/>
</dbReference>
<keyword evidence="1" id="KW-0106">Calcium</keyword>
<dbReference type="InterPro" id="IPR018247">
    <property type="entry name" value="EF_Hand_1_Ca_BS"/>
</dbReference>
<name>A0A8K0A2P9_BRALA</name>
<dbReference type="Pfam" id="PF13202">
    <property type="entry name" value="EF-hand_5"/>
    <property type="match status" value="1"/>
</dbReference>
<dbReference type="InterPro" id="IPR011992">
    <property type="entry name" value="EF-hand-dom_pair"/>
</dbReference>
<evidence type="ECO:0000313" key="3">
    <source>
        <dbReference type="EMBL" id="CAH1268001.1"/>
    </source>
</evidence>
<accession>A0A8K0A2P9</accession>
<dbReference type="GO" id="GO:0005509">
    <property type="term" value="F:calcium ion binding"/>
    <property type="evidence" value="ECO:0007669"/>
    <property type="project" value="InterPro"/>
</dbReference>
<organism evidence="3 4">
    <name type="scientific">Branchiostoma lanceolatum</name>
    <name type="common">Common lancelet</name>
    <name type="synonym">Amphioxus lanceolatum</name>
    <dbReference type="NCBI Taxonomy" id="7740"/>
    <lineage>
        <taxon>Eukaryota</taxon>
        <taxon>Metazoa</taxon>
        <taxon>Chordata</taxon>
        <taxon>Cephalochordata</taxon>
        <taxon>Leptocardii</taxon>
        <taxon>Amphioxiformes</taxon>
        <taxon>Branchiostomatidae</taxon>
        <taxon>Branchiostoma</taxon>
    </lineage>
</organism>
<dbReference type="InterPro" id="IPR002048">
    <property type="entry name" value="EF_hand_dom"/>
</dbReference>
<dbReference type="EMBL" id="OV696691">
    <property type="protein sequence ID" value="CAH1268001.1"/>
    <property type="molecule type" value="Genomic_DNA"/>
</dbReference>
<dbReference type="OrthoDB" id="9974725at2759"/>
<dbReference type="CDD" id="cd00051">
    <property type="entry name" value="EFh"/>
    <property type="match status" value="1"/>
</dbReference>
<feature type="domain" description="EF-hand" evidence="2">
    <location>
        <begin position="194"/>
        <end position="229"/>
    </location>
</feature>
<dbReference type="PROSITE" id="PS00018">
    <property type="entry name" value="EF_HAND_1"/>
    <property type="match status" value="1"/>
</dbReference>
<evidence type="ECO:0000256" key="1">
    <source>
        <dbReference type="ARBA" id="ARBA00022837"/>
    </source>
</evidence>
<dbReference type="SUPFAM" id="SSF47473">
    <property type="entry name" value="EF-hand"/>
    <property type="match status" value="1"/>
</dbReference>
<dbReference type="AlphaFoldDB" id="A0A8K0A2P9"/>
<dbReference type="Proteomes" id="UP000838412">
    <property type="component" value="Chromosome 6"/>
</dbReference>
<dbReference type="SMART" id="SM00054">
    <property type="entry name" value="EFh"/>
    <property type="match status" value="3"/>
</dbReference>